<dbReference type="EMBL" id="CP000964">
    <property type="protein sequence ID" value="ACI07439.1"/>
    <property type="molecule type" value="Genomic_DNA"/>
</dbReference>
<dbReference type="KEGG" id="kpe:KPK_3516"/>
<evidence type="ECO:0000313" key="2">
    <source>
        <dbReference type="Proteomes" id="UP000001734"/>
    </source>
</evidence>
<accession>B5XXM6</accession>
<name>B5XXM6_KLEV3</name>
<proteinExistence type="predicted"/>
<organism evidence="1 2">
    <name type="scientific">Klebsiella variicola (strain 342)</name>
    <name type="common">Klebsiella pneumoniae</name>
    <dbReference type="NCBI Taxonomy" id="507522"/>
    <lineage>
        <taxon>Bacteria</taxon>
        <taxon>Pseudomonadati</taxon>
        <taxon>Pseudomonadota</taxon>
        <taxon>Gammaproteobacteria</taxon>
        <taxon>Enterobacterales</taxon>
        <taxon>Enterobacteriaceae</taxon>
        <taxon>Klebsiella/Raoultella group</taxon>
        <taxon>Klebsiella</taxon>
        <taxon>Klebsiella pneumoniae complex</taxon>
    </lineage>
</organism>
<reference evidence="1 2" key="1">
    <citation type="journal article" date="2008" name="PLoS Genet.">
        <title>Complete genome sequence of the N2-fixing broad host range endophyte Klebsiella pneumoniae 342 and virulence predictions verified in mice.</title>
        <authorList>
            <person name="Fouts D.E."/>
            <person name="Tyler H.L."/>
            <person name="DeBoy R.T."/>
            <person name="Daugherty S."/>
            <person name="Ren Q."/>
            <person name="Badger J.H."/>
            <person name="Durkin A.S."/>
            <person name="Huot H."/>
            <person name="Shrivastava S."/>
            <person name="Kothari S."/>
            <person name="Dodson R.J."/>
            <person name="Mohamoud Y."/>
            <person name="Khouri H."/>
            <person name="Roesch L.F."/>
            <person name="Krogfelt K.A."/>
            <person name="Struve C."/>
            <person name="Triplett E.W."/>
            <person name="Methe B.A."/>
        </authorList>
    </citation>
    <scope>NUCLEOTIDE SEQUENCE [LARGE SCALE GENOMIC DNA]</scope>
    <source>
        <strain evidence="1 2">342</strain>
    </source>
</reference>
<dbReference type="Proteomes" id="UP000001734">
    <property type="component" value="Chromosome"/>
</dbReference>
<protein>
    <submittedName>
        <fullName evidence="1">Uncharacterized protein</fullName>
    </submittedName>
</protein>
<sequence length="37" mass="4146">MEISTMLQLCATLLIMACDASREMADLLKIMPKIAEF</sequence>
<evidence type="ECO:0000313" key="1">
    <source>
        <dbReference type="EMBL" id="ACI07439.1"/>
    </source>
</evidence>
<dbReference type="BioCyc" id="KPNE507522:GI0B-3499-MONOMER"/>
<dbReference type="AlphaFoldDB" id="B5XXM6"/>
<dbReference type="HOGENOM" id="CLU_3344714_0_0_6"/>
<gene>
    <name evidence="1" type="ordered locus">KPK_3516</name>
</gene>